<keyword evidence="4" id="KW-0344">Guanine-nucleotide releasing factor</keyword>
<proteinExistence type="predicted"/>
<dbReference type="GO" id="GO:0005085">
    <property type="term" value="F:guanyl-nucleotide exchange factor activity"/>
    <property type="evidence" value="ECO:0007669"/>
    <property type="project" value="UniProtKB-KW"/>
</dbReference>
<keyword evidence="14" id="KW-1185">Reference proteome</keyword>
<dbReference type="PROSITE" id="PS50003">
    <property type="entry name" value="PH_DOMAIN"/>
    <property type="match status" value="1"/>
</dbReference>
<dbReference type="GO" id="GO:0008270">
    <property type="term" value="F:zinc ion binding"/>
    <property type="evidence" value="ECO:0007669"/>
    <property type="project" value="UniProtKB-KW"/>
</dbReference>
<comment type="caution">
    <text evidence="13">The sequence shown here is derived from an EMBL/GenBank/DDBJ whole genome shotgun (WGS) entry which is preliminary data.</text>
</comment>
<dbReference type="CDD" id="cd00160">
    <property type="entry name" value="RhoGEF"/>
    <property type="match status" value="1"/>
</dbReference>
<gene>
    <name evidence="13" type="ORF">P4O66_005252</name>
</gene>
<dbReference type="PANTHER" id="PTHR13944:SF22">
    <property type="entry name" value="RHO GUANINE NUCLEOTIDE EXCHANGE FACTOR 28"/>
    <property type="match status" value="1"/>
</dbReference>
<dbReference type="InterPro" id="IPR000219">
    <property type="entry name" value="DH_dom"/>
</dbReference>
<feature type="domain" description="PH" evidence="11">
    <location>
        <begin position="1377"/>
        <end position="1479"/>
    </location>
</feature>
<feature type="compositionally biased region" description="Basic and acidic residues" evidence="10">
    <location>
        <begin position="1694"/>
        <end position="1712"/>
    </location>
</feature>
<feature type="region of interest" description="Disordered" evidence="10">
    <location>
        <begin position="1888"/>
        <end position="1913"/>
    </location>
</feature>
<keyword evidence="5" id="KW-0479">Metal-binding</keyword>
<dbReference type="SUPFAM" id="SSF50729">
    <property type="entry name" value="PH domain-like"/>
    <property type="match status" value="1"/>
</dbReference>
<feature type="region of interest" description="Disordered" evidence="10">
    <location>
        <begin position="492"/>
        <end position="526"/>
    </location>
</feature>
<evidence type="ECO:0000259" key="11">
    <source>
        <dbReference type="PROSITE" id="PS50003"/>
    </source>
</evidence>
<dbReference type="GO" id="GO:0035023">
    <property type="term" value="P:regulation of Rho protein signal transduction"/>
    <property type="evidence" value="ECO:0007669"/>
    <property type="project" value="TreeGrafter"/>
</dbReference>
<dbReference type="InterPro" id="IPR011993">
    <property type="entry name" value="PH-like_dom_sf"/>
</dbReference>
<dbReference type="SUPFAM" id="SSF57889">
    <property type="entry name" value="Cysteine-rich domain"/>
    <property type="match status" value="1"/>
</dbReference>
<feature type="domain" description="DH" evidence="12">
    <location>
        <begin position="1139"/>
        <end position="1336"/>
    </location>
</feature>
<evidence type="ECO:0000313" key="13">
    <source>
        <dbReference type="EMBL" id="KAK1806754.1"/>
    </source>
</evidence>
<feature type="region of interest" description="Disordered" evidence="10">
    <location>
        <begin position="544"/>
        <end position="618"/>
    </location>
</feature>
<evidence type="ECO:0000259" key="12">
    <source>
        <dbReference type="PROSITE" id="PS50010"/>
    </source>
</evidence>
<evidence type="ECO:0000256" key="8">
    <source>
        <dbReference type="ARBA" id="ARBA00023054"/>
    </source>
</evidence>
<reference evidence="13" key="1">
    <citation type="submission" date="2023-03" db="EMBL/GenBank/DDBJ databases">
        <title>Electrophorus voltai genome.</title>
        <authorList>
            <person name="Bian C."/>
        </authorList>
    </citation>
    <scope>NUCLEOTIDE SEQUENCE</scope>
    <source>
        <strain evidence="13">CB-2022</strain>
        <tissue evidence="13">Muscle</tissue>
    </source>
</reference>
<dbReference type="Gene3D" id="1.20.900.10">
    <property type="entry name" value="Dbl homology (DH) domain"/>
    <property type="match status" value="1"/>
</dbReference>
<dbReference type="FunFam" id="1.20.900.10:FF:000004">
    <property type="entry name" value="Rho guanine nucleotide exchange factor 2"/>
    <property type="match status" value="1"/>
</dbReference>
<evidence type="ECO:0000313" key="14">
    <source>
        <dbReference type="Proteomes" id="UP001239994"/>
    </source>
</evidence>
<dbReference type="SMART" id="SM00233">
    <property type="entry name" value="PH"/>
    <property type="match status" value="1"/>
</dbReference>
<dbReference type="InterPro" id="IPR051632">
    <property type="entry name" value="Rho_GEF"/>
</dbReference>
<dbReference type="Pfam" id="PF00621">
    <property type="entry name" value="RhoGEF"/>
    <property type="match status" value="1"/>
</dbReference>
<evidence type="ECO:0000256" key="1">
    <source>
        <dbReference type="ARBA" id="ARBA00004496"/>
    </source>
</evidence>
<keyword evidence="3" id="KW-0597">Phosphoprotein</keyword>
<dbReference type="InterPro" id="IPR046349">
    <property type="entry name" value="C1-like_sf"/>
</dbReference>
<accession>A0AAD8ZWQ0</accession>
<evidence type="ECO:0000256" key="4">
    <source>
        <dbReference type="ARBA" id="ARBA00022658"/>
    </source>
</evidence>
<keyword evidence="6" id="KW-0863">Zinc-finger</keyword>
<dbReference type="InterPro" id="IPR035899">
    <property type="entry name" value="DBL_dom_sf"/>
</dbReference>
<dbReference type="Pfam" id="PF17838">
    <property type="entry name" value="PH_16"/>
    <property type="match status" value="1"/>
</dbReference>
<feature type="region of interest" description="Disordered" evidence="10">
    <location>
        <begin position="157"/>
        <end position="201"/>
    </location>
</feature>
<sequence length="1959" mass="217538">MSTCVKQYSAAMSTGSGKEYKQSGNVFQGQVEVCVVLNVSLSDQEQVEYYVLLEGSSLHHVTRAQKKEAGDLLCFTVPGHNVPERVLLWVYCWDQGSTCGQMTTLLSSEALLLEYKLDDIQEVADLLLSTPDLLTSSKCQEIKKKYCLDGSLQCEETSSDVQYGPSGFAEPEETSGSDQRLHESKEQAGAGRENNPSSRGNSVCCKHGLECRCAKELPIDADVKITQALANIQSHLHWNSQKTQETQAQTRQTKKTTDKQRFKCNVVGRIPDCPERGREEAFLPLATRSPLLAAPGPPGTGLASGIAVLCVCVCVHGTLSPKSCHALYFHYPVWNVSGPSAAGHGAGRTDFPNDLHCKDTPLHTAVRLGLFHLALFYLQQSGGQKMAALPNREGYTPVELAQIRGDAETISALTNIVGISVKVLSEAMEKSRLSQPHDRSDGDILPADLTSQTILEDCALVDKLMWTGGRLDVLIRVLTGVSIGVLGETETPQCPKAETEVETRATGLKARDKSGSPPVSSSGFQPHCTLTAAARLAAMLNRTRKPQDDDLHRKPHTSGGTAGSSGMDTEDSPGSSMATLSSGLTDTPQPIQEGEELKEKQPLSRPFSPTFSQFSPTSPAGLVLERFLRAARPAEQAYHSTGSPPDSYELSPSLVALEMDSEEEDDVLIKKPLPRISPDHQSNTEDQDSVKPTSELFCLHAHPTASPCNHTSSKDSGDQGVRLRSYSYSSPKISLLPPRFSRDAHPSPTDLSNGTYLEWKDGALSSNSCSSRSLLQALSLSKSLSLLNPVKQRTFSLNDQPQEKRFEGCSFSSQKTDFSSRTGVKEGARVQYQLRHVLKPHCREVRFHRRSQSADDETSVELADSLQHLTLSEFLKEIEEEEWDRYIIPSKAESEKHKVSRTFSFIKSCMYSTRNKSKGKWKEREAKDKQASGQQLAAGSFPVSPVCQMCHKLAAGKETLHCTNCTVTIHKGGKDSAIQCLKFTIMVRLRKHQKVQEKYAVSMVKNRAATLPQNFIVHESTSSSAMPTSASLPVMSPRDTKDSVPMLCPLSRSVPLVPERLTESPEGDSDFSTWRTNVQSEESLTVESFTSTDSSLIEYTVDSTLPSTLWPDTMGLEVESWSLAVEPWFCQRQEKCTIKRQDVIYELMQTELHHLQTLTIMAEVFRRGMRDEVGLDADTIGRVFPCLDELIFLHKDFLSTLRDRRHSSTQPDSNRNYLIQRVGDILLQQFTQENAQNMKQVYGEFCSHHNEAVSFFKELQQQNKKFQLFIKQQSSNSLVKRREIPECILLVTQRITKYPVLLERILQYTEEGTTEHRELLAALAGVRELISVVDMRVSEREQSQRLGDVLARMEGKNVARLKSGLAFRKQDLASGRTLLHHGTLLWKTATGRLKDVLALLLTDLLVFLQEKDQKFIFAAVDQKPPVISLQKLIVREVANEERGMFLISASSAGPEMYEVHGTSKDERNTWMRLIREAVVICHEKEDDAARTFEEERRVLKDKVQKIHRLQETLCGQDQLICSSLEEKLKIYAELSAVAGGGLLVQPGTGEPPHSTALLNAALREAEILRAALLPHRTSSCTPSPLAALRESSAPDTSIPTETLPLSPSPPPPPLPPEREPLPVDAPRDEEEEGGEENLDLQAQNHSFTPDDHNMHLKAAITIQDSCYEVQRLHLLLSGPAQARPGAGVPTAPAMHERQREASLRQQRRHEEMDGAAGAALERQRQRSEREWQARCAQQEAREDQLQQREQNCHLEAQRLQHEHDELCEQLRDYQQSLERLLEGQRSVQHQRQLLDAHRRLVQGCPPTSLVTSDGQQGSSFSHGHYGDQYDPSCNFVNEASMVTVAMNNRHLHHHQHQCNPSSIQLGYSDSPSAQNSLNSLLAWSSHRQVTSGMPQPPVASKGKAGRKEVAPPSHAQEAWSLGVTAVGFYQGDALSVPMALVSMETENRDAEGEENIVYL</sequence>
<dbReference type="InterPro" id="IPR001849">
    <property type="entry name" value="PH_domain"/>
</dbReference>
<feature type="compositionally biased region" description="Basic and acidic residues" evidence="10">
    <location>
        <begin position="497"/>
        <end position="514"/>
    </location>
</feature>
<dbReference type="SMART" id="SM00325">
    <property type="entry name" value="RhoGEF"/>
    <property type="match status" value="1"/>
</dbReference>
<protein>
    <recommendedName>
        <fullName evidence="15">Rho guanine nucleotide exchange factor (GEF) 28a</fullName>
    </recommendedName>
</protein>
<dbReference type="EMBL" id="JAROKS010000001">
    <property type="protein sequence ID" value="KAK1806754.1"/>
    <property type="molecule type" value="Genomic_DNA"/>
</dbReference>
<feature type="region of interest" description="Disordered" evidence="10">
    <location>
        <begin position="1680"/>
        <end position="1725"/>
    </location>
</feature>
<evidence type="ECO:0008006" key="15">
    <source>
        <dbReference type="Google" id="ProtNLM"/>
    </source>
</evidence>
<keyword evidence="2" id="KW-0963">Cytoplasm</keyword>
<dbReference type="PANTHER" id="PTHR13944">
    <property type="entry name" value="AGAP007712-PA"/>
    <property type="match status" value="1"/>
</dbReference>
<dbReference type="SUPFAM" id="SSF48065">
    <property type="entry name" value="DBL homology domain (DH-domain)"/>
    <property type="match status" value="1"/>
</dbReference>
<evidence type="ECO:0000256" key="2">
    <source>
        <dbReference type="ARBA" id="ARBA00022490"/>
    </source>
</evidence>
<dbReference type="PROSITE" id="PS50010">
    <property type="entry name" value="DH_2"/>
    <property type="match status" value="1"/>
</dbReference>
<organism evidence="13 14">
    <name type="scientific">Electrophorus voltai</name>
    <dbReference type="NCBI Taxonomy" id="2609070"/>
    <lineage>
        <taxon>Eukaryota</taxon>
        <taxon>Metazoa</taxon>
        <taxon>Chordata</taxon>
        <taxon>Craniata</taxon>
        <taxon>Vertebrata</taxon>
        <taxon>Euteleostomi</taxon>
        <taxon>Actinopterygii</taxon>
        <taxon>Neopterygii</taxon>
        <taxon>Teleostei</taxon>
        <taxon>Ostariophysi</taxon>
        <taxon>Gymnotiformes</taxon>
        <taxon>Gymnotoidei</taxon>
        <taxon>Gymnotidae</taxon>
        <taxon>Electrophorus</taxon>
    </lineage>
</organism>
<dbReference type="Gene3D" id="2.30.29.30">
    <property type="entry name" value="Pleckstrin-homology domain (PH domain)/Phosphotyrosine-binding domain (PTB)"/>
    <property type="match status" value="1"/>
</dbReference>
<evidence type="ECO:0000256" key="9">
    <source>
        <dbReference type="SAM" id="Coils"/>
    </source>
</evidence>
<keyword evidence="8 9" id="KW-0175">Coiled coil</keyword>
<feature type="compositionally biased region" description="Low complexity" evidence="10">
    <location>
        <begin position="606"/>
        <end position="618"/>
    </location>
</feature>
<evidence type="ECO:0000256" key="7">
    <source>
        <dbReference type="ARBA" id="ARBA00022833"/>
    </source>
</evidence>
<evidence type="ECO:0000256" key="10">
    <source>
        <dbReference type="SAM" id="MobiDB-lite"/>
    </source>
</evidence>
<evidence type="ECO:0000256" key="3">
    <source>
        <dbReference type="ARBA" id="ARBA00022553"/>
    </source>
</evidence>
<feature type="compositionally biased region" description="Pro residues" evidence="10">
    <location>
        <begin position="1606"/>
        <end position="1615"/>
    </location>
</feature>
<keyword evidence="7" id="KW-0862">Zinc</keyword>
<dbReference type="InterPro" id="IPR041020">
    <property type="entry name" value="PH_16"/>
</dbReference>
<feature type="compositionally biased region" description="Low complexity" evidence="10">
    <location>
        <begin position="1596"/>
        <end position="1605"/>
    </location>
</feature>
<evidence type="ECO:0000256" key="6">
    <source>
        <dbReference type="ARBA" id="ARBA00022771"/>
    </source>
</evidence>
<evidence type="ECO:0000256" key="5">
    <source>
        <dbReference type="ARBA" id="ARBA00022723"/>
    </source>
</evidence>
<feature type="compositionally biased region" description="Acidic residues" evidence="10">
    <location>
        <begin position="1627"/>
        <end position="1637"/>
    </location>
</feature>
<name>A0AAD8ZWQ0_9TELE</name>
<dbReference type="Proteomes" id="UP001239994">
    <property type="component" value="Unassembled WGS sequence"/>
</dbReference>
<feature type="region of interest" description="Disordered" evidence="10">
    <location>
        <begin position="1579"/>
        <end position="1637"/>
    </location>
</feature>
<comment type="subcellular location">
    <subcellularLocation>
        <location evidence="1">Cytoplasm</location>
    </subcellularLocation>
</comment>
<dbReference type="GO" id="GO:0005737">
    <property type="term" value="C:cytoplasm"/>
    <property type="evidence" value="ECO:0007669"/>
    <property type="project" value="UniProtKB-SubCell"/>
</dbReference>
<feature type="coiled-coil region" evidence="9">
    <location>
        <begin position="1728"/>
        <end position="1783"/>
    </location>
</feature>
<feature type="compositionally biased region" description="Polar residues" evidence="10">
    <location>
        <begin position="564"/>
        <end position="590"/>
    </location>
</feature>
<dbReference type="FunFam" id="2.30.29.30:FF:000021">
    <property type="entry name" value="Rho guanine nucleotide exchange factor 2"/>
    <property type="match status" value="1"/>
</dbReference>